<dbReference type="InterPro" id="IPR027417">
    <property type="entry name" value="P-loop_NTPase"/>
</dbReference>
<dbReference type="AlphaFoldDB" id="A0A178XR71"/>
<accession>A0A178XR71</accession>
<dbReference type="Proteomes" id="UP000094025">
    <property type="component" value="Unassembled WGS sequence"/>
</dbReference>
<keyword evidence="2" id="KW-1185">Reference proteome</keyword>
<dbReference type="Gene3D" id="3.40.50.300">
    <property type="entry name" value="P-loop containing nucleotide triphosphate hydrolases"/>
    <property type="match status" value="1"/>
</dbReference>
<evidence type="ECO:0000313" key="1">
    <source>
        <dbReference type="EMBL" id="OAP37687.1"/>
    </source>
</evidence>
<dbReference type="RefSeq" id="WP_064243228.1">
    <property type="nucleotide sequence ID" value="NZ_LPUX01000062.1"/>
</dbReference>
<dbReference type="OrthoDB" id="9783370at2"/>
<proteinExistence type="predicted"/>
<organism evidence="1 2">
    <name type="scientific">Sinorhizobium glycinis</name>
    <dbReference type="NCBI Taxonomy" id="1472378"/>
    <lineage>
        <taxon>Bacteria</taxon>
        <taxon>Pseudomonadati</taxon>
        <taxon>Pseudomonadota</taxon>
        <taxon>Alphaproteobacteria</taxon>
        <taxon>Hyphomicrobiales</taxon>
        <taxon>Rhizobiaceae</taxon>
        <taxon>Sinorhizobium/Ensifer group</taxon>
        <taxon>Sinorhizobium</taxon>
    </lineage>
</organism>
<comment type="caution">
    <text evidence="1">The sequence shown here is derived from an EMBL/GenBank/DDBJ whole genome shotgun (WGS) entry which is preliminary data.</text>
</comment>
<protein>
    <submittedName>
        <fullName evidence="1">AAA family ATPase</fullName>
    </submittedName>
</protein>
<sequence>MHSLDQVHEDIAPALDARMPLAPMSVEESGLEFSFLLRLAAKCATEQDTVTPSHLADRMKLPKVVINLLIKELVKLAYMEARGLAGEDVRSDIRYALSTKGMEYAHTAIRQSSYVGPAPVSLDAFCRQLGLQSIHHERVTQDGLVASLEGLVLSPFLVEKLGPAMNSGQSILLYGPPGNGKTSIAERTSRLFRQTIFVPYAIEVGGYVISFYDEAVHQPVTGTPYAKADQRWVECRRPVIKTGGELTLDLLDLSYSEGSTVYEAPLHLKASGGVFIIDDFGRQQVMPQALINRWIVPLERGYDFLTLHTGKKFKVPFDELVVFSTNIAPKDLSDEAGLRRLKYKIFVNNPSRAEYIRIFEDYARGVSVEMSVPDLELFYDRKYGAESLGSCYHPKYLLDFIGSYCEFNGFRKVASLEMLERAWEGVFTTD</sequence>
<dbReference type="EMBL" id="LPUX01000062">
    <property type="protein sequence ID" value="OAP37687.1"/>
    <property type="molecule type" value="Genomic_DNA"/>
</dbReference>
<name>A0A178XR71_9HYPH</name>
<evidence type="ECO:0000313" key="2">
    <source>
        <dbReference type="Proteomes" id="UP000094025"/>
    </source>
</evidence>
<dbReference type="STRING" id="1472378.AU381_12935"/>
<gene>
    <name evidence="1" type="ORF">AU381_12935</name>
</gene>
<reference evidence="1 2" key="1">
    <citation type="journal article" date="2016" name="Int. J. Syst. Evol. Microbiol.">
        <title>Ensifer glycinis sp. nov., an novel rhizobial species associated with Glycine spp.</title>
        <authorList>
            <person name="Yan H."/>
            <person name="Yan J."/>
            <person name="Sui X.H."/>
            <person name="Wang E.T."/>
            <person name="Chen W.X."/>
            <person name="Zhang X.X."/>
            <person name="Chen W.F."/>
        </authorList>
    </citation>
    <scope>NUCLEOTIDE SEQUENCE [LARGE SCALE GENOMIC DNA]</scope>
    <source>
        <strain evidence="1 2">CCBAU 23380</strain>
    </source>
</reference>
<dbReference type="SUPFAM" id="SSF52540">
    <property type="entry name" value="P-loop containing nucleoside triphosphate hydrolases"/>
    <property type="match status" value="1"/>
</dbReference>